<feature type="transmembrane region" description="Helical" evidence="8">
    <location>
        <begin position="149"/>
        <end position="168"/>
    </location>
</feature>
<dbReference type="PANTHER" id="PTHR43596:SF1">
    <property type="entry name" value="ADP,ATP CARRIER PROTEIN"/>
    <property type="match status" value="1"/>
</dbReference>
<dbReference type="PANTHER" id="PTHR43596">
    <property type="entry name" value="ADP,ATP CARRIER PROTEIN"/>
    <property type="match status" value="1"/>
</dbReference>
<feature type="transmembrane region" description="Helical" evidence="8">
    <location>
        <begin position="174"/>
        <end position="192"/>
    </location>
</feature>
<proteinExistence type="inferred from homology"/>
<feature type="transmembrane region" description="Helical" evidence="8">
    <location>
        <begin position="403"/>
        <end position="424"/>
    </location>
</feature>
<feature type="transmembrane region" description="Helical" evidence="8">
    <location>
        <begin position="244"/>
        <end position="263"/>
    </location>
</feature>
<feature type="transmembrane region" description="Helical" evidence="8">
    <location>
        <begin position="283"/>
        <end position="302"/>
    </location>
</feature>
<evidence type="ECO:0000256" key="6">
    <source>
        <dbReference type="ARBA" id="ARBA00022989"/>
    </source>
</evidence>
<comment type="caution">
    <text evidence="9">The sequence shown here is derived from an EMBL/GenBank/DDBJ whole genome shotgun (WGS) entry which is preliminary data.</text>
</comment>
<dbReference type="EMBL" id="VIKS01000004">
    <property type="protein sequence ID" value="TQV88089.1"/>
    <property type="molecule type" value="Genomic_DNA"/>
</dbReference>
<dbReference type="InterPro" id="IPR004667">
    <property type="entry name" value="ADP_ATP_car_bac_type"/>
</dbReference>
<comment type="subcellular location">
    <subcellularLocation>
        <location evidence="1 8">Membrane</location>
        <topology evidence="1 8">Multi-pass membrane protein</topology>
    </subcellularLocation>
</comment>
<keyword evidence="7 8" id="KW-0472">Membrane</keyword>
<evidence type="ECO:0000256" key="2">
    <source>
        <dbReference type="ARBA" id="ARBA00022448"/>
    </source>
</evidence>
<dbReference type="GO" id="GO:0005471">
    <property type="term" value="F:ATP:ADP antiporter activity"/>
    <property type="evidence" value="ECO:0007669"/>
    <property type="project" value="InterPro"/>
</dbReference>
<accession>A0A545UF34</accession>
<evidence type="ECO:0000313" key="9">
    <source>
        <dbReference type="EMBL" id="TQV88089.1"/>
    </source>
</evidence>
<evidence type="ECO:0000256" key="7">
    <source>
        <dbReference type="ARBA" id="ARBA00023136"/>
    </source>
</evidence>
<evidence type="ECO:0000256" key="4">
    <source>
        <dbReference type="ARBA" id="ARBA00022741"/>
    </source>
</evidence>
<keyword evidence="6 8" id="KW-1133">Transmembrane helix</keyword>
<dbReference type="InterPro" id="IPR036259">
    <property type="entry name" value="MFS_trans_sf"/>
</dbReference>
<dbReference type="RefSeq" id="WP_142892598.1">
    <property type="nucleotide sequence ID" value="NZ_ML660162.1"/>
</dbReference>
<dbReference type="Pfam" id="PF03219">
    <property type="entry name" value="TLC"/>
    <property type="match status" value="1"/>
</dbReference>
<keyword evidence="3 8" id="KW-0812">Transmembrane</keyword>
<evidence type="ECO:0000256" key="1">
    <source>
        <dbReference type="ARBA" id="ARBA00004141"/>
    </source>
</evidence>
<dbReference type="Proteomes" id="UP000315439">
    <property type="component" value="Unassembled WGS sequence"/>
</dbReference>
<name>A0A545UF34_9GAMM</name>
<evidence type="ECO:0000256" key="5">
    <source>
        <dbReference type="ARBA" id="ARBA00022840"/>
    </source>
</evidence>
<dbReference type="OrthoDB" id="199378at2"/>
<keyword evidence="5 8" id="KW-0067">ATP-binding</keyword>
<feature type="transmembrane region" description="Helical" evidence="8">
    <location>
        <begin position="58"/>
        <end position="76"/>
    </location>
</feature>
<dbReference type="Gene3D" id="1.20.1250.20">
    <property type="entry name" value="MFS general substrate transporter like domains"/>
    <property type="match status" value="1"/>
</dbReference>
<protein>
    <recommendedName>
        <fullName evidence="8">ADP,ATP carrier protein</fullName>
    </recommendedName>
</protein>
<keyword evidence="2 8" id="KW-0813">Transport</keyword>
<feature type="transmembrane region" description="Helical" evidence="8">
    <location>
        <begin position="112"/>
        <end position="137"/>
    </location>
</feature>
<gene>
    <name evidence="9" type="ORF">FLL46_06055</name>
</gene>
<evidence type="ECO:0000313" key="10">
    <source>
        <dbReference type="Proteomes" id="UP000315439"/>
    </source>
</evidence>
<dbReference type="GO" id="GO:0016020">
    <property type="term" value="C:membrane"/>
    <property type="evidence" value="ECO:0007669"/>
    <property type="project" value="UniProtKB-SubCell"/>
</dbReference>
<keyword evidence="10" id="KW-1185">Reference proteome</keyword>
<feature type="transmembrane region" description="Helical" evidence="8">
    <location>
        <begin position="314"/>
        <end position="342"/>
    </location>
</feature>
<keyword evidence="4 8" id="KW-0547">Nucleotide-binding</keyword>
<dbReference type="SUPFAM" id="SSF103473">
    <property type="entry name" value="MFS general substrate transporter"/>
    <property type="match status" value="1"/>
</dbReference>
<feature type="transmembrane region" description="Helical" evidence="8">
    <location>
        <begin position="88"/>
        <end position="106"/>
    </location>
</feature>
<evidence type="ECO:0000256" key="3">
    <source>
        <dbReference type="ARBA" id="ARBA00022692"/>
    </source>
</evidence>
<reference evidence="9 10" key="1">
    <citation type="submission" date="2019-07" db="EMBL/GenBank/DDBJ databases">
        <title>Draft genome for Aliikangiella sp. M105.</title>
        <authorList>
            <person name="Wang G."/>
        </authorList>
    </citation>
    <scope>NUCLEOTIDE SEQUENCE [LARGE SCALE GENOMIC DNA]</scope>
    <source>
        <strain evidence="9 10">M105</strain>
    </source>
</reference>
<dbReference type="GO" id="GO:0005524">
    <property type="term" value="F:ATP binding"/>
    <property type="evidence" value="ECO:0007669"/>
    <property type="project" value="UniProtKB-KW"/>
</dbReference>
<feature type="transmembrane region" description="Helical" evidence="8">
    <location>
        <begin position="20"/>
        <end position="38"/>
    </location>
</feature>
<comment type="similarity">
    <text evidence="8">Belongs to the ADP/ATP translocase tlc family.</text>
</comment>
<dbReference type="AlphaFoldDB" id="A0A545UF34"/>
<evidence type="ECO:0000256" key="8">
    <source>
        <dbReference type="RuleBase" id="RU363121"/>
    </source>
</evidence>
<sequence>MKMPQPIRQLFDLEKQEFRIVSLSAIYFFLLLCAYYVLRPIRETMGISRSADDLPYLFLGTMVTMLLLAPVIGGLVSKYKRSEFIPIVYRFIIICLLLFFTLLSVVSAENLFYVGVIFYVWLSVMNMLIISLFWGFMSDGISFKNSKRLFPSIAIGGTIGAIFGSTIAQQFIDLLGQTYLLLVSAILFEVAARVMKKIDQEFDSYPQTPARLGESLTKWKIDKNSASKLSQWTSGIRFAISSPYILGIAGYIFCYGITSTFLYFQQGQLVAAATESSTERTQIFANIDIWSNAATLALQLFISRQLLMKFGIGFILLGLPLLTLSGFVALSIAPTLAVLIIFQATRRSLNYGLFKPAREILFTILPQEQKYKAKSFVDTFVYRGGDAIGAITQKGLTAIQLGIGSIALLVVPIAAFWSLLAIYLGKQANRIAEHESHSNQFTGEEKVDE</sequence>
<organism evidence="9 10">
    <name type="scientific">Aliikangiella coralliicola</name>
    <dbReference type="NCBI Taxonomy" id="2592383"/>
    <lineage>
        <taxon>Bacteria</taxon>
        <taxon>Pseudomonadati</taxon>
        <taxon>Pseudomonadota</taxon>
        <taxon>Gammaproteobacteria</taxon>
        <taxon>Oceanospirillales</taxon>
        <taxon>Pleioneaceae</taxon>
        <taxon>Aliikangiella</taxon>
    </lineage>
</organism>